<organism evidence="2 3">
    <name type="scientific">Kingella denitrificans ATCC 33394</name>
    <dbReference type="NCBI Taxonomy" id="888741"/>
    <lineage>
        <taxon>Bacteria</taxon>
        <taxon>Pseudomonadati</taxon>
        <taxon>Pseudomonadota</taxon>
        <taxon>Betaproteobacteria</taxon>
        <taxon>Neisseriales</taxon>
        <taxon>Neisseriaceae</taxon>
        <taxon>Kingella</taxon>
    </lineage>
</organism>
<evidence type="ECO:0000256" key="1">
    <source>
        <dbReference type="SAM" id="MobiDB-lite"/>
    </source>
</evidence>
<sequence length="117" mass="13149">MSDIDDFMQAIRPTGKSKLDRYKADILTLKQHGYSNSDVLRFLLEKKNVKAGTATLTRFLAKHRENSLGKSGARTVQPEDLSKTGSVDSVPTQPETATGTKPFNWEEAKKEDWHDLI</sequence>
<comment type="caution">
    <text evidence="2">The sequence shown here is derived from an EMBL/GenBank/DDBJ whole genome shotgun (WGS) entry which is preliminary data.</text>
</comment>
<name>F0F272_9NEIS</name>
<dbReference type="Proteomes" id="UP000004088">
    <property type="component" value="Unassembled WGS sequence"/>
</dbReference>
<dbReference type="RefSeq" id="WP_003784373.1">
    <property type="nucleotide sequence ID" value="NZ_GL870929.1"/>
</dbReference>
<dbReference type="EMBL" id="AEWV01000042">
    <property type="protein sequence ID" value="EGC16372.1"/>
    <property type="molecule type" value="Genomic_DNA"/>
</dbReference>
<proteinExistence type="predicted"/>
<gene>
    <name evidence="2" type="ORF">HMPREF9098_2207</name>
</gene>
<evidence type="ECO:0000313" key="3">
    <source>
        <dbReference type="Proteomes" id="UP000004088"/>
    </source>
</evidence>
<keyword evidence="3" id="KW-1185">Reference proteome</keyword>
<feature type="region of interest" description="Disordered" evidence="1">
    <location>
        <begin position="66"/>
        <end position="117"/>
    </location>
</feature>
<dbReference type="AlphaFoldDB" id="F0F272"/>
<evidence type="ECO:0000313" key="2">
    <source>
        <dbReference type="EMBL" id="EGC16372.1"/>
    </source>
</evidence>
<feature type="compositionally biased region" description="Polar residues" evidence="1">
    <location>
        <begin position="83"/>
        <end position="101"/>
    </location>
</feature>
<feature type="compositionally biased region" description="Basic and acidic residues" evidence="1">
    <location>
        <begin position="104"/>
        <end position="117"/>
    </location>
</feature>
<protein>
    <submittedName>
        <fullName evidence="2">Uncharacterized protein</fullName>
    </submittedName>
</protein>
<accession>F0F272</accession>
<dbReference type="HOGENOM" id="CLU_2081662_0_0_4"/>
<reference evidence="2 3" key="1">
    <citation type="submission" date="2011-01" db="EMBL/GenBank/DDBJ databases">
        <authorList>
            <person name="Muzny D."/>
            <person name="Qin X."/>
            <person name="Deng J."/>
            <person name="Jiang H."/>
            <person name="Liu Y."/>
            <person name="Qu J."/>
            <person name="Song X.-Z."/>
            <person name="Zhang L."/>
            <person name="Thornton R."/>
            <person name="Coyle M."/>
            <person name="Francisco L."/>
            <person name="Jackson L."/>
            <person name="Javaid M."/>
            <person name="Korchina V."/>
            <person name="Kovar C."/>
            <person name="Mata R."/>
            <person name="Mathew T."/>
            <person name="Ngo R."/>
            <person name="Nguyen L."/>
            <person name="Nguyen N."/>
            <person name="Okwuonu G."/>
            <person name="Ongeri F."/>
            <person name="Pham C."/>
            <person name="Simmons D."/>
            <person name="Wilczek-Boney K."/>
            <person name="Hale W."/>
            <person name="Jakkamsetti A."/>
            <person name="Pham P."/>
            <person name="Ruth R."/>
            <person name="San Lucas F."/>
            <person name="Warren J."/>
            <person name="Zhang J."/>
            <person name="Zhao Z."/>
            <person name="Zhou C."/>
            <person name="Zhu D."/>
            <person name="Lee S."/>
            <person name="Bess C."/>
            <person name="Blankenburg K."/>
            <person name="Forbes L."/>
            <person name="Fu Q."/>
            <person name="Gubbala S."/>
            <person name="Hirani K."/>
            <person name="Jayaseelan J.C."/>
            <person name="Lara F."/>
            <person name="Munidasa M."/>
            <person name="Palculict T."/>
            <person name="Patil S."/>
            <person name="Pu L.-L."/>
            <person name="Saada N."/>
            <person name="Tang L."/>
            <person name="Weissenberger G."/>
            <person name="Zhu Y."/>
            <person name="Hemphill L."/>
            <person name="Shang Y."/>
            <person name="Youmans B."/>
            <person name="Ayvaz T."/>
            <person name="Ross M."/>
            <person name="Santibanez J."/>
            <person name="Aqrawi P."/>
            <person name="Gross S."/>
            <person name="Joshi V."/>
            <person name="Fowler G."/>
            <person name="Nazareth L."/>
            <person name="Reid J."/>
            <person name="Worley K."/>
            <person name="Petrosino J."/>
            <person name="Highlander S."/>
            <person name="Gibbs R."/>
        </authorList>
    </citation>
    <scope>NUCLEOTIDE SEQUENCE [LARGE SCALE GENOMIC DNA]</scope>
    <source>
        <strain evidence="2 3">ATCC 33394</strain>
    </source>
</reference>